<sequence length="139" mass="16545">MEHKEQELYTFNIRNKEKFIVQAKSENLGEINWFTENKKAILDDELSVLQENMSIAESIKNFYENIESKTDEEVDRVYEYRTTHGLRFAFRGQDIDDIYIGKISEDRYEISEAGGTHWSITIDINDFFHQLNNEIARHM</sequence>
<name>A0ABX5LVN4_9GAMM</name>
<protein>
    <submittedName>
        <fullName evidence="1">Uncharacterized protein</fullName>
    </submittedName>
</protein>
<accession>A0ABX5LVN4</accession>
<evidence type="ECO:0000313" key="1">
    <source>
        <dbReference type="EMBL" id="PXF30724.1"/>
    </source>
</evidence>
<evidence type="ECO:0000313" key="2">
    <source>
        <dbReference type="Proteomes" id="UP000248090"/>
    </source>
</evidence>
<proteinExistence type="predicted"/>
<gene>
    <name evidence="1" type="ORF">WH50_14020</name>
</gene>
<comment type="caution">
    <text evidence="1">The sequence shown here is derived from an EMBL/GenBank/DDBJ whole genome shotgun (WGS) entry which is preliminary data.</text>
</comment>
<dbReference type="Proteomes" id="UP000248090">
    <property type="component" value="Unassembled WGS sequence"/>
</dbReference>
<reference evidence="1 2" key="1">
    <citation type="submission" date="2015-03" db="EMBL/GenBank/DDBJ databases">
        <authorList>
            <person name="Krishnan R."/>
            <person name="Midha S."/>
            <person name="Patil P.B."/>
            <person name="Rameshkumar N."/>
        </authorList>
    </citation>
    <scope>NUCLEOTIDE SEQUENCE [LARGE SCALE GENOMIC DNA]</scope>
    <source>
        <strain evidence="1 2">L1E11</strain>
    </source>
</reference>
<organism evidence="1 2">
    <name type="scientific">Pokkaliibacter plantistimulans</name>
    <dbReference type="NCBI Taxonomy" id="1635171"/>
    <lineage>
        <taxon>Bacteria</taxon>
        <taxon>Pseudomonadati</taxon>
        <taxon>Pseudomonadota</taxon>
        <taxon>Gammaproteobacteria</taxon>
        <taxon>Oceanospirillales</taxon>
        <taxon>Balneatrichaceae</taxon>
        <taxon>Pokkaliibacter</taxon>
    </lineage>
</organism>
<keyword evidence="2" id="KW-1185">Reference proteome</keyword>
<dbReference type="EMBL" id="LAPT01000067">
    <property type="protein sequence ID" value="PXF30724.1"/>
    <property type="molecule type" value="Genomic_DNA"/>
</dbReference>